<evidence type="ECO:0000313" key="2">
    <source>
        <dbReference type="Proteomes" id="UP000283128"/>
    </source>
</evidence>
<proteinExistence type="predicted"/>
<dbReference type="OrthoDB" id="3313362at2"/>
<accession>A0A3S2VSL2</accession>
<reference evidence="1 2" key="1">
    <citation type="submission" date="2019-01" db="EMBL/GenBank/DDBJ databases">
        <title>Genome sequences of Streptomyces and Rhizobium isolates collected from root and soil.</title>
        <authorList>
            <person name="Chhettri S."/>
            <person name="Sevigny J.L."/>
            <person name="Sen A."/>
            <person name="Ennis N."/>
            <person name="Tisa L."/>
        </authorList>
    </citation>
    <scope>NUCLEOTIDE SEQUENCE [LARGE SCALE GENOMIC DNA]</scope>
    <source>
        <strain evidence="1 2">San01</strain>
    </source>
</reference>
<organism evidence="1 2">
    <name type="scientific">Streptomyces antnestii</name>
    <dbReference type="NCBI Taxonomy" id="2494256"/>
    <lineage>
        <taxon>Bacteria</taxon>
        <taxon>Bacillati</taxon>
        <taxon>Actinomycetota</taxon>
        <taxon>Actinomycetes</taxon>
        <taxon>Kitasatosporales</taxon>
        <taxon>Streptomycetaceae</taxon>
        <taxon>Streptomyces</taxon>
    </lineage>
</organism>
<dbReference type="AlphaFoldDB" id="A0A3S2VSL2"/>
<evidence type="ECO:0000313" key="1">
    <source>
        <dbReference type="EMBL" id="RVU16254.1"/>
    </source>
</evidence>
<protein>
    <submittedName>
        <fullName evidence="1">Uncharacterized protein</fullName>
    </submittedName>
</protein>
<dbReference type="EMBL" id="RZYA01000028">
    <property type="protein sequence ID" value="RVU16254.1"/>
    <property type="molecule type" value="Genomic_DNA"/>
</dbReference>
<keyword evidence="2" id="KW-1185">Reference proteome</keyword>
<dbReference type="RefSeq" id="WP_127832769.1">
    <property type="nucleotide sequence ID" value="NZ_RZYA01000028.1"/>
</dbReference>
<name>A0A3S2VSL2_9ACTN</name>
<comment type="caution">
    <text evidence="1">The sequence shown here is derived from an EMBL/GenBank/DDBJ whole genome shotgun (WGS) entry which is preliminary data.</text>
</comment>
<gene>
    <name evidence="1" type="ORF">EOT10_36900</name>
</gene>
<dbReference type="Proteomes" id="UP000283128">
    <property type="component" value="Unassembled WGS sequence"/>
</dbReference>
<sequence>MPGNNTETNIRLAPCAVDALKTLTSRRETSRDATIRQLLAEHVQRQEQQRYPEDRLTHISTVLRYPPPPLWRGAPREDVPVRVRAPAALLERARAMSLRLPGQYQRAHRDYQARLLTDAVTTAIAVAQPFTDDFLNGLMPVLRHGAALGLWRLAVAASSTRPELEVLTRAEQILKATRRRNFEETHILRVAALLESDVAWHSQERFRTAEALARGYLTGRRAKKWEDVLASQDARWGREYQGWLRRELTAPTRRRYAMPGYDWTGRGGSAVWRAEHQLQMDYFEQWLVERTDPGSGRIDAVAARDPNWLLRIPTDWRAHFTPAGAAGEPYQAWAAEGRLLAFPCRARRGLVFWPLLSCADVPVGRPVPGFEAAATAAASLRPEQITGFIEALLIDWNHRTAHDPDEFDDPDVGLRLPVAKARRFGLLTSQEEHRLMSCARESTLRSMDAYIEWAVFGGADSGWVERMKQARCDGDATAFMRVTRAHTKKGKGKPFSITRATWRWPGRSVAAELASGRRLPDVVQWLATESHRQRGLALEQAMERTWRNTVDRFGFRLWEV</sequence>